<dbReference type="Pfam" id="PF16123">
    <property type="entry name" value="HAGH_C"/>
    <property type="match status" value="1"/>
</dbReference>
<evidence type="ECO:0000256" key="7">
    <source>
        <dbReference type="HAMAP-Rule" id="MF_01374"/>
    </source>
</evidence>
<feature type="binding site" evidence="7">
    <location>
        <position position="168"/>
    </location>
    <ligand>
        <name>Zn(2+)</name>
        <dbReference type="ChEBI" id="CHEBI:29105"/>
        <label>2</label>
    </ligand>
</feature>
<dbReference type="InterPro" id="IPR001279">
    <property type="entry name" value="Metallo-B-lactamas"/>
</dbReference>
<dbReference type="GO" id="GO:0046872">
    <property type="term" value="F:metal ion binding"/>
    <property type="evidence" value="ECO:0007669"/>
    <property type="project" value="UniProtKB-KW"/>
</dbReference>
<dbReference type="SUPFAM" id="SSF56281">
    <property type="entry name" value="Metallo-hydrolase/oxidoreductase"/>
    <property type="match status" value="1"/>
</dbReference>
<dbReference type="PANTHER" id="PTHR43705">
    <property type="entry name" value="HYDROXYACYLGLUTATHIONE HYDROLASE"/>
    <property type="match status" value="1"/>
</dbReference>
<dbReference type="GO" id="GO:0019243">
    <property type="term" value="P:methylglyoxal catabolic process to D-lactate via S-lactoyl-glutathione"/>
    <property type="evidence" value="ECO:0007669"/>
    <property type="project" value="UniProtKB-UniRule"/>
</dbReference>
<keyword evidence="10" id="KW-1185">Reference proteome</keyword>
<feature type="binding site" evidence="7">
    <location>
        <position position="111"/>
    </location>
    <ligand>
        <name>Zn(2+)</name>
        <dbReference type="ChEBI" id="CHEBI:29105"/>
        <label>1</label>
    </ligand>
</feature>
<dbReference type="Gene3D" id="3.60.15.10">
    <property type="entry name" value="Ribonuclease Z/Hydroxyacylglutathione hydrolase-like"/>
    <property type="match status" value="1"/>
</dbReference>
<keyword evidence="4 7" id="KW-0479">Metal-binding</keyword>
<evidence type="ECO:0000259" key="8">
    <source>
        <dbReference type="SMART" id="SM00849"/>
    </source>
</evidence>
<proteinExistence type="inferred from homology"/>
<evidence type="ECO:0000256" key="1">
    <source>
        <dbReference type="ARBA" id="ARBA00001623"/>
    </source>
</evidence>
<dbReference type="NCBIfam" id="TIGR03413">
    <property type="entry name" value="GSH_gloB"/>
    <property type="match status" value="1"/>
</dbReference>
<dbReference type="InterPro" id="IPR035680">
    <property type="entry name" value="Clx_II_MBL"/>
</dbReference>
<feature type="binding site" evidence="7">
    <location>
        <position position="59"/>
    </location>
    <ligand>
        <name>Zn(2+)</name>
        <dbReference type="ChEBI" id="CHEBI:29105"/>
        <label>2</label>
    </ligand>
</feature>
<comment type="similarity">
    <text evidence="3 7">Belongs to the metallo-beta-lactamase superfamily. Glyoxalase II family.</text>
</comment>
<feature type="binding site" evidence="7">
    <location>
        <position position="58"/>
    </location>
    <ligand>
        <name>Zn(2+)</name>
        <dbReference type="ChEBI" id="CHEBI:29105"/>
        <label>2</label>
    </ligand>
</feature>
<dbReference type="RefSeq" id="WP_058479676.1">
    <property type="nucleotide sequence ID" value="NZ_CAAAIQ010000006.1"/>
</dbReference>
<dbReference type="InterPro" id="IPR036866">
    <property type="entry name" value="RibonucZ/Hydroxyglut_hydro"/>
</dbReference>
<dbReference type="PATRIC" id="fig|66969.6.peg.936"/>
<name>A0A0W1AMA1_9GAMM</name>
<dbReference type="UniPathway" id="UPA00619">
    <property type="reaction ID" value="UER00676"/>
</dbReference>
<keyword evidence="5 7" id="KW-0378">Hydrolase</keyword>
<comment type="catalytic activity">
    <reaction evidence="1 7">
        <text>an S-(2-hydroxyacyl)glutathione + H2O = a 2-hydroxy carboxylate + glutathione + H(+)</text>
        <dbReference type="Rhea" id="RHEA:21864"/>
        <dbReference type="ChEBI" id="CHEBI:15377"/>
        <dbReference type="ChEBI" id="CHEBI:15378"/>
        <dbReference type="ChEBI" id="CHEBI:57925"/>
        <dbReference type="ChEBI" id="CHEBI:58896"/>
        <dbReference type="ChEBI" id="CHEBI:71261"/>
        <dbReference type="EC" id="3.1.2.6"/>
    </reaction>
</comment>
<dbReference type="STRING" id="66969.Lwal_0861"/>
<reference evidence="9 10" key="1">
    <citation type="submission" date="2015-11" db="EMBL/GenBank/DDBJ databases">
        <title>Genomic analysis of 38 Legionella species identifies large and diverse effector repertoires.</title>
        <authorList>
            <person name="Burstein D."/>
            <person name="Amaro F."/>
            <person name="Zusman T."/>
            <person name="Lifshitz Z."/>
            <person name="Cohen O."/>
            <person name="Gilbert J.A."/>
            <person name="Pupko T."/>
            <person name="Shuman H.A."/>
            <person name="Segal G."/>
        </authorList>
    </citation>
    <scope>NUCLEOTIDE SEQUENCE [LARGE SCALE GENOMIC DNA]</scope>
    <source>
        <strain evidence="9 10">ATCC 51914</strain>
    </source>
</reference>
<dbReference type="Proteomes" id="UP000054729">
    <property type="component" value="Unassembled WGS sequence"/>
</dbReference>
<feature type="binding site" evidence="7">
    <location>
        <position position="130"/>
    </location>
    <ligand>
        <name>Zn(2+)</name>
        <dbReference type="ChEBI" id="CHEBI:29105"/>
        <label>2</label>
    </ligand>
</feature>
<evidence type="ECO:0000256" key="2">
    <source>
        <dbReference type="ARBA" id="ARBA00004963"/>
    </source>
</evidence>
<dbReference type="InterPro" id="IPR050110">
    <property type="entry name" value="Glyoxalase_II_hydrolase"/>
</dbReference>
<feature type="binding site" evidence="7">
    <location>
        <position position="54"/>
    </location>
    <ligand>
        <name>Zn(2+)</name>
        <dbReference type="ChEBI" id="CHEBI:29105"/>
        <label>1</label>
    </ligand>
</feature>
<protein>
    <recommendedName>
        <fullName evidence="7">Hydroxyacylglutathione hydrolase</fullName>
        <ecNumber evidence="7">3.1.2.6</ecNumber>
    </recommendedName>
    <alternativeName>
        <fullName evidence="7">Glyoxalase II</fullName>
        <shortName evidence="7">Glx II</shortName>
    </alternativeName>
</protein>
<feature type="binding site" evidence="7">
    <location>
        <position position="56"/>
    </location>
    <ligand>
        <name>Zn(2+)</name>
        <dbReference type="ChEBI" id="CHEBI:29105"/>
        <label>1</label>
    </ligand>
</feature>
<evidence type="ECO:0000256" key="4">
    <source>
        <dbReference type="ARBA" id="ARBA00022723"/>
    </source>
</evidence>
<comment type="cofactor">
    <cofactor evidence="7">
        <name>Zn(2+)</name>
        <dbReference type="ChEBI" id="CHEBI:29105"/>
    </cofactor>
    <text evidence="7">Binds 2 Zn(2+) ions per subunit.</text>
</comment>
<keyword evidence="6 7" id="KW-0862">Zinc</keyword>
<sequence>MKVCCIPAFLDNYIWGIMDDTQKTIDCVDPGDAEPVIHFLRSNHLKLRTILLTHHHHDHIGGVDELSKLWPHCLIYAPEDQRIPIATNRVKLGQTITIGPLNFKVMFNPGHTSSHISYYEDQKEWLFCGDTLFSAGCGRVFDGTIEELHQSMQLFKSLPTSTKIYCAHEYTLQNLKFAHTVEPNNREVSTYLSQIKKNKPSCTLPSILSKELAINPFLRTQTDEVKLFASQHGARSLDSLEVFKVLRHEKNNF</sequence>
<dbReference type="OrthoDB" id="9802248at2"/>
<dbReference type="PANTHER" id="PTHR43705:SF1">
    <property type="entry name" value="HYDROXYACYLGLUTATHIONE HYDROLASE GLOB"/>
    <property type="match status" value="1"/>
</dbReference>
<dbReference type="InterPro" id="IPR032282">
    <property type="entry name" value="HAGH_C"/>
</dbReference>
<gene>
    <name evidence="7 9" type="primary">gloB</name>
    <name evidence="9" type="ORF">Lwal_0861</name>
</gene>
<evidence type="ECO:0000256" key="3">
    <source>
        <dbReference type="ARBA" id="ARBA00006759"/>
    </source>
</evidence>
<accession>A0A0W1AMA1</accession>
<dbReference type="InterPro" id="IPR017782">
    <property type="entry name" value="Hydroxyacylglutathione_Hdrlase"/>
</dbReference>
<evidence type="ECO:0000313" key="10">
    <source>
        <dbReference type="Proteomes" id="UP000054729"/>
    </source>
</evidence>
<evidence type="ECO:0000256" key="5">
    <source>
        <dbReference type="ARBA" id="ARBA00022801"/>
    </source>
</evidence>
<evidence type="ECO:0000313" key="9">
    <source>
        <dbReference type="EMBL" id="KTD82384.1"/>
    </source>
</evidence>
<dbReference type="Pfam" id="PF00753">
    <property type="entry name" value="Lactamase_B"/>
    <property type="match status" value="1"/>
</dbReference>
<dbReference type="PIRSF" id="PIRSF005457">
    <property type="entry name" value="Glx"/>
    <property type="match status" value="1"/>
</dbReference>
<organism evidence="9 10">
    <name type="scientific">Legionella waltersii</name>
    <dbReference type="NCBI Taxonomy" id="66969"/>
    <lineage>
        <taxon>Bacteria</taxon>
        <taxon>Pseudomonadati</taxon>
        <taxon>Pseudomonadota</taxon>
        <taxon>Gammaproteobacteria</taxon>
        <taxon>Legionellales</taxon>
        <taxon>Legionellaceae</taxon>
        <taxon>Legionella</taxon>
    </lineage>
</organism>
<comment type="caution">
    <text evidence="9">The sequence shown here is derived from an EMBL/GenBank/DDBJ whole genome shotgun (WGS) entry which is preliminary data.</text>
</comment>
<dbReference type="EMBL" id="LNZB01000015">
    <property type="protein sequence ID" value="KTD82384.1"/>
    <property type="molecule type" value="Genomic_DNA"/>
</dbReference>
<dbReference type="AlphaFoldDB" id="A0A0W1AMA1"/>
<dbReference type="HAMAP" id="MF_01374">
    <property type="entry name" value="Glyoxalase_2"/>
    <property type="match status" value="1"/>
</dbReference>
<dbReference type="CDD" id="cd07723">
    <property type="entry name" value="hydroxyacylglutathione_hydrolase_MBL-fold"/>
    <property type="match status" value="1"/>
</dbReference>
<comment type="function">
    <text evidence="7">Thiolesterase that catalyzes the hydrolysis of S-D-lactoyl-glutathione to form glutathione and D-lactic acid.</text>
</comment>
<feature type="domain" description="Metallo-beta-lactamase" evidence="8">
    <location>
        <begin position="11"/>
        <end position="168"/>
    </location>
</feature>
<feature type="binding site" evidence="7">
    <location>
        <position position="130"/>
    </location>
    <ligand>
        <name>Zn(2+)</name>
        <dbReference type="ChEBI" id="CHEBI:29105"/>
        <label>1</label>
    </ligand>
</feature>
<dbReference type="EC" id="3.1.2.6" evidence="7"/>
<comment type="pathway">
    <text evidence="2 7">Secondary metabolite metabolism; methylglyoxal degradation; (R)-lactate from methylglyoxal: step 2/2.</text>
</comment>
<comment type="subunit">
    <text evidence="7">Monomer.</text>
</comment>
<dbReference type="SMART" id="SM00849">
    <property type="entry name" value="Lactamase_B"/>
    <property type="match status" value="1"/>
</dbReference>
<dbReference type="GO" id="GO:0004416">
    <property type="term" value="F:hydroxyacylglutathione hydrolase activity"/>
    <property type="evidence" value="ECO:0007669"/>
    <property type="project" value="UniProtKB-UniRule"/>
</dbReference>
<evidence type="ECO:0000256" key="6">
    <source>
        <dbReference type="ARBA" id="ARBA00022833"/>
    </source>
</evidence>